<dbReference type="InterPro" id="IPR033640">
    <property type="entry name" value="FAR_C"/>
</dbReference>
<dbReference type="Pfam" id="PF07993">
    <property type="entry name" value="NAD_binding_4"/>
    <property type="match status" value="1"/>
</dbReference>
<keyword evidence="3 4" id="KW-0443">Lipid metabolism</keyword>
<evidence type="ECO:0000259" key="6">
    <source>
        <dbReference type="Pfam" id="PF07993"/>
    </source>
</evidence>
<dbReference type="Pfam" id="PF03015">
    <property type="entry name" value="Sterile"/>
    <property type="match status" value="1"/>
</dbReference>
<evidence type="ECO:0000256" key="3">
    <source>
        <dbReference type="ARBA" id="ARBA00023098"/>
    </source>
</evidence>
<dbReference type="Gene3D" id="3.40.50.720">
    <property type="entry name" value="NAD(P)-binding Rossmann-like Domain"/>
    <property type="match status" value="1"/>
</dbReference>
<evidence type="ECO:0000313" key="8">
    <source>
        <dbReference type="Proteomes" id="UP001567538"/>
    </source>
</evidence>
<dbReference type="PANTHER" id="PTHR11011:SF99">
    <property type="entry name" value="FATTY ACYL-COA REDUCTASE 3"/>
    <property type="match status" value="1"/>
</dbReference>
<comment type="similarity">
    <text evidence="1 4">Belongs to the fatty acyl-CoA reductase family.</text>
</comment>
<feature type="domain" description="Fatty acyl-CoA reductase C-terminal" evidence="5">
    <location>
        <begin position="392"/>
        <end position="485"/>
    </location>
</feature>
<dbReference type="EC" id="1.2.1.84" evidence="4"/>
<sequence length="487" mass="55262">MELGSILQFLENRSILVTGATGFLAKIFIEKILRVQPHVKKLYLLLRASDTNTAMLRFSNEIIGKELFKVLKEKNGANLSSLIAEKVRVVAGDITFENLGVKDLSLLEEMMTEIDVVVNLAATTNFDERYDVSLGINTLGARHVLNFSKKCKNLKILVHVSTAYVSGEREGLVLENPCIMGETLNGTHGLDIDAEKKLIDETLKQLKAHNYDEDYIKSSMKHLGIQRARKFGWPNTYVFTKAMGEMLLGELKENIPLVIIRPTIVTSTYKEPFPGWVEGVRTIDSLAVGYGKGRLTCFLGDPTTVVDVIPADMVVNAIVVAMVAHADQANESVYHVGSSVSNPVEYASLQSYGLRYFSAHPWIDKNGKPVVVGKITVFNTMESFQRYMRLRYLLPLKGLRMLNTACCQYFQGTYLENSRKIKFVMRLIELYAPYLFFKAFYDDMNTEKLRRAAKETEMFYFDPKTINWDDYFMDTHIPGVVKRVFRN</sequence>
<protein>
    <recommendedName>
        <fullName evidence="4">Fatty acyl-CoA reductase</fullName>
        <ecNumber evidence="4">1.2.1.84</ecNumber>
    </recommendedName>
</protein>
<reference evidence="7 8" key="1">
    <citation type="submission" date="2024-06" db="EMBL/GenBank/DDBJ databases">
        <title>A chromosome level genome sequence of Diviner's sage (Salvia divinorum).</title>
        <authorList>
            <person name="Ford S.A."/>
            <person name="Ro D.-K."/>
            <person name="Ness R.W."/>
            <person name="Phillips M.A."/>
        </authorList>
    </citation>
    <scope>NUCLEOTIDE SEQUENCE [LARGE SCALE GENOMIC DNA]</scope>
    <source>
        <strain evidence="7">SAF-2024a</strain>
        <tissue evidence="7">Leaf</tissue>
    </source>
</reference>
<keyword evidence="4 7" id="KW-0560">Oxidoreductase</keyword>
<accession>A0ABD1GK38</accession>
<dbReference type="InterPro" id="IPR026055">
    <property type="entry name" value="FAR"/>
</dbReference>
<keyword evidence="4" id="KW-0521">NADP</keyword>
<keyword evidence="8" id="KW-1185">Reference proteome</keyword>
<gene>
    <name evidence="7" type="ORF">AAHA92_21328</name>
</gene>
<organism evidence="7 8">
    <name type="scientific">Salvia divinorum</name>
    <name type="common">Maria pastora</name>
    <name type="synonym">Diviner's sage</name>
    <dbReference type="NCBI Taxonomy" id="28513"/>
    <lineage>
        <taxon>Eukaryota</taxon>
        <taxon>Viridiplantae</taxon>
        <taxon>Streptophyta</taxon>
        <taxon>Embryophyta</taxon>
        <taxon>Tracheophyta</taxon>
        <taxon>Spermatophyta</taxon>
        <taxon>Magnoliopsida</taxon>
        <taxon>eudicotyledons</taxon>
        <taxon>Gunneridae</taxon>
        <taxon>Pentapetalae</taxon>
        <taxon>asterids</taxon>
        <taxon>lamiids</taxon>
        <taxon>Lamiales</taxon>
        <taxon>Lamiaceae</taxon>
        <taxon>Nepetoideae</taxon>
        <taxon>Mentheae</taxon>
        <taxon>Salviinae</taxon>
        <taxon>Salvia</taxon>
        <taxon>Salvia subgen. Calosphace</taxon>
    </lineage>
</organism>
<feature type="domain" description="Thioester reductase (TE)" evidence="6">
    <location>
        <begin position="17"/>
        <end position="318"/>
    </location>
</feature>
<comment type="catalytic activity">
    <reaction evidence="4">
        <text>a long-chain fatty acyl-CoA + 2 NADPH + 2 H(+) = a long-chain primary fatty alcohol + 2 NADP(+) + CoA</text>
        <dbReference type="Rhea" id="RHEA:52716"/>
        <dbReference type="ChEBI" id="CHEBI:15378"/>
        <dbReference type="ChEBI" id="CHEBI:57287"/>
        <dbReference type="ChEBI" id="CHEBI:57783"/>
        <dbReference type="ChEBI" id="CHEBI:58349"/>
        <dbReference type="ChEBI" id="CHEBI:77396"/>
        <dbReference type="ChEBI" id="CHEBI:83139"/>
        <dbReference type="EC" id="1.2.1.84"/>
    </reaction>
</comment>
<dbReference type="GO" id="GO:0102965">
    <property type="term" value="F:alcohol-forming long-chain fatty acyl-CoA reductase activity"/>
    <property type="evidence" value="ECO:0007669"/>
    <property type="project" value="UniProtKB-EC"/>
</dbReference>
<name>A0ABD1GK38_SALDI</name>
<dbReference type="EMBL" id="JBEAFC010000008">
    <property type="protein sequence ID" value="KAL1544483.1"/>
    <property type="molecule type" value="Genomic_DNA"/>
</dbReference>
<dbReference type="CDD" id="cd09071">
    <property type="entry name" value="FAR_C"/>
    <property type="match status" value="1"/>
</dbReference>
<dbReference type="InterPro" id="IPR013120">
    <property type="entry name" value="FAR_NAD-bd"/>
</dbReference>
<evidence type="ECO:0000256" key="2">
    <source>
        <dbReference type="ARBA" id="ARBA00022516"/>
    </source>
</evidence>
<comment type="caution">
    <text evidence="7">The sequence shown here is derived from an EMBL/GenBank/DDBJ whole genome shotgun (WGS) entry which is preliminary data.</text>
</comment>
<dbReference type="AlphaFoldDB" id="A0ABD1GK38"/>
<dbReference type="SUPFAM" id="SSF51735">
    <property type="entry name" value="NAD(P)-binding Rossmann-fold domains"/>
    <property type="match status" value="1"/>
</dbReference>
<evidence type="ECO:0000256" key="4">
    <source>
        <dbReference type="RuleBase" id="RU363097"/>
    </source>
</evidence>
<dbReference type="GO" id="GO:0006629">
    <property type="term" value="P:lipid metabolic process"/>
    <property type="evidence" value="ECO:0007669"/>
    <property type="project" value="UniProtKB-KW"/>
</dbReference>
<evidence type="ECO:0000259" key="5">
    <source>
        <dbReference type="Pfam" id="PF03015"/>
    </source>
</evidence>
<keyword evidence="2 4" id="KW-0444">Lipid biosynthesis</keyword>
<proteinExistence type="inferred from homology"/>
<dbReference type="InterPro" id="IPR036291">
    <property type="entry name" value="NAD(P)-bd_dom_sf"/>
</dbReference>
<dbReference type="PANTHER" id="PTHR11011">
    <property type="entry name" value="MALE STERILITY PROTEIN 2-RELATED"/>
    <property type="match status" value="1"/>
</dbReference>
<dbReference type="Proteomes" id="UP001567538">
    <property type="component" value="Unassembled WGS sequence"/>
</dbReference>
<dbReference type="CDD" id="cd05236">
    <property type="entry name" value="FAR-N_SDR_e"/>
    <property type="match status" value="1"/>
</dbReference>
<evidence type="ECO:0000256" key="1">
    <source>
        <dbReference type="ARBA" id="ARBA00005928"/>
    </source>
</evidence>
<evidence type="ECO:0000313" key="7">
    <source>
        <dbReference type="EMBL" id="KAL1544483.1"/>
    </source>
</evidence>
<comment type="function">
    <text evidence="4">Catalyzes the reduction of fatty acyl-CoA to fatty alcohols.</text>
</comment>